<dbReference type="EMBL" id="JAPDMQ010000052">
    <property type="protein sequence ID" value="KAK0537952.1"/>
    <property type="molecule type" value="Genomic_DNA"/>
</dbReference>
<gene>
    <name evidence="2" type="ORF">OC842_001459</name>
</gene>
<dbReference type="Proteomes" id="UP001176521">
    <property type="component" value="Unassembled WGS sequence"/>
</dbReference>
<evidence type="ECO:0000256" key="1">
    <source>
        <dbReference type="SAM" id="SignalP"/>
    </source>
</evidence>
<evidence type="ECO:0000313" key="3">
    <source>
        <dbReference type="Proteomes" id="UP001176521"/>
    </source>
</evidence>
<evidence type="ECO:0000313" key="2">
    <source>
        <dbReference type="EMBL" id="KAK0537952.1"/>
    </source>
</evidence>
<sequence length="168" mass="17500">MKFTSTFAVLVLAAAGVAADFASFKVETRGIHTSVNDLSTLLVATQGASYAEALKIDAAAKKLNNDLKTATGNAPKTITKAQGYALLTILGQTYQNVTVISQRLQDLQPVWTQKGIAGIVKSDISALVASIKSFGGTLVTAAPESLKAPANKLVTKYLVSVNAALAVY</sequence>
<protein>
    <submittedName>
        <fullName evidence="2">Uncharacterized protein</fullName>
    </submittedName>
</protein>
<name>A0AAN6JNF6_9BASI</name>
<accession>A0AAN6JNF6</accession>
<feature type="signal peptide" evidence="1">
    <location>
        <begin position="1"/>
        <end position="19"/>
    </location>
</feature>
<proteinExistence type="predicted"/>
<keyword evidence="1" id="KW-0732">Signal</keyword>
<keyword evidence="3" id="KW-1185">Reference proteome</keyword>
<organism evidence="2 3">
    <name type="scientific">Tilletia horrida</name>
    <dbReference type="NCBI Taxonomy" id="155126"/>
    <lineage>
        <taxon>Eukaryota</taxon>
        <taxon>Fungi</taxon>
        <taxon>Dikarya</taxon>
        <taxon>Basidiomycota</taxon>
        <taxon>Ustilaginomycotina</taxon>
        <taxon>Exobasidiomycetes</taxon>
        <taxon>Tilletiales</taxon>
        <taxon>Tilletiaceae</taxon>
        <taxon>Tilletia</taxon>
    </lineage>
</organism>
<reference evidence="2" key="1">
    <citation type="journal article" date="2023" name="PhytoFront">
        <title>Draft Genome Resources of Seven Strains of Tilletia horrida, Causal Agent of Kernel Smut of Rice.</title>
        <authorList>
            <person name="Khanal S."/>
            <person name="Antony Babu S."/>
            <person name="Zhou X.G."/>
        </authorList>
    </citation>
    <scope>NUCLEOTIDE SEQUENCE</scope>
    <source>
        <strain evidence="2">TX3</strain>
    </source>
</reference>
<dbReference type="AlphaFoldDB" id="A0AAN6JNF6"/>
<comment type="caution">
    <text evidence="2">The sequence shown here is derived from an EMBL/GenBank/DDBJ whole genome shotgun (WGS) entry which is preliminary data.</text>
</comment>
<feature type="chain" id="PRO_5042908273" evidence="1">
    <location>
        <begin position="20"/>
        <end position="168"/>
    </location>
</feature>